<sequence length="120" mass="13052">MKAIVTGGAGFVGSHIVDALICDGIETYVIDNLWEKGGGRTENVNPLATFYKMDIRSPSLANVFEQERPDIVYHEAAQHSVKISTDDPELDVWVNILGTINVLRCCTKAGVKKIVFASTG</sequence>
<gene>
    <name evidence="3" type="ORF">S01H4_27801</name>
</gene>
<evidence type="ECO:0000256" key="1">
    <source>
        <dbReference type="ARBA" id="ARBA00007637"/>
    </source>
</evidence>
<dbReference type="SUPFAM" id="SSF51735">
    <property type="entry name" value="NAD(P)-binding Rossmann-fold domains"/>
    <property type="match status" value="1"/>
</dbReference>
<protein>
    <recommendedName>
        <fullName evidence="2">NAD-dependent epimerase/dehydratase domain-containing protein</fullName>
    </recommendedName>
</protein>
<dbReference type="AlphaFoldDB" id="X1B6B1"/>
<dbReference type="Pfam" id="PF01370">
    <property type="entry name" value="Epimerase"/>
    <property type="match status" value="1"/>
</dbReference>
<evidence type="ECO:0000313" key="3">
    <source>
        <dbReference type="EMBL" id="GAG79708.1"/>
    </source>
</evidence>
<dbReference type="InterPro" id="IPR036291">
    <property type="entry name" value="NAD(P)-bd_dom_sf"/>
</dbReference>
<comment type="caution">
    <text evidence="3">The sequence shown here is derived from an EMBL/GenBank/DDBJ whole genome shotgun (WGS) entry which is preliminary data.</text>
</comment>
<proteinExistence type="inferred from homology"/>
<dbReference type="EMBL" id="BART01013666">
    <property type="protein sequence ID" value="GAG79708.1"/>
    <property type="molecule type" value="Genomic_DNA"/>
</dbReference>
<dbReference type="Gene3D" id="3.40.50.720">
    <property type="entry name" value="NAD(P)-binding Rossmann-like Domain"/>
    <property type="match status" value="1"/>
</dbReference>
<name>X1B6B1_9ZZZZ</name>
<feature type="domain" description="NAD-dependent epimerase/dehydratase" evidence="2">
    <location>
        <begin position="4"/>
        <end position="119"/>
    </location>
</feature>
<reference evidence="3" key="1">
    <citation type="journal article" date="2014" name="Front. Microbiol.">
        <title>High frequency of phylogenetically diverse reductive dehalogenase-homologous genes in deep subseafloor sedimentary metagenomes.</title>
        <authorList>
            <person name="Kawai M."/>
            <person name="Futagami T."/>
            <person name="Toyoda A."/>
            <person name="Takaki Y."/>
            <person name="Nishi S."/>
            <person name="Hori S."/>
            <person name="Arai W."/>
            <person name="Tsubouchi T."/>
            <person name="Morono Y."/>
            <person name="Uchiyama I."/>
            <person name="Ito T."/>
            <person name="Fujiyama A."/>
            <person name="Inagaki F."/>
            <person name="Takami H."/>
        </authorList>
    </citation>
    <scope>NUCLEOTIDE SEQUENCE</scope>
    <source>
        <strain evidence="3">Expedition CK06-06</strain>
    </source>
</reference>
<accession>X1B6B1</accession>
<dbReference type="PANTHER" id="PTHR43000">
    <property type="entry name" value="DTDP-D-GLUCOSE 4,6-DEHYDRATASE-RELATED"/>
    <property type="match status" value="1"/>
</dbReference>
<comment type="similarity">
    <text evidence="1">Belongs to the NAD(P)-dependent epimerase/dehydratase family.</text>
</comment>
<feature type="non-terminal residue" evidence="3">
    <location>
        <position position="120"/>
    </location>
</feature>
<evidence type="ECO:0000259" key="2">
    <source>
        <dbReference type="Pfam" id="PF01370"/>
    </source>
</evidence>
<organism evidence="3">
    <name type="scientific">marine sediment metagenome</name>
    <dbReference type="NCBI Taxonomy" id="412755"/>
    <lineage>
        <taxon>unclassified sequences</taxon>
        <taxon>metagenomes</taxon>
        <taxon>ecological metagenomes</taxon>
    </lineage>
</organism>
<dbReference type="InterPro" id="IPR001509">
    <property type="entry name" value="Epimerase_deHydtase"/>
</dbReference>